<protein>
    <submittedName>
        <fullName evidence="5">Poly-beta-1,6 N-acetyl-D-glucosamine export porin PgaA</fullName>
    </submittedName>
</protein>
<gene>
    <name evidence="5" type="primary">pgaA</name>
    <name evidence="5" type="ORF">MNODULE_10335</name>
</gene>
<dbReference type="Pfam" id="PF21197">
    <property type="entry name" value="PgaA_barrel"/>
    <property type="match status" value="1"/>
</dbReference>
<keyword evidence="2 3" id="KW-0802">TPR repeat</keyword>
<evidence type="ECO:0000256" key="2">
    <source>
        <dbReference type="ARBA" id="ARBA00022803"/>
    </source>
</evidence>
<keyword evidence="6" id="KW-1185">Reference proteome</keyword>
<name>A0A7X6DQC1_9BACT</name>
<dbReference type="SUPFAM" id="SSF48452">
    <property type="entry name" value="TPR-like"/>
    <property type="match status" value="1"/>
</dbReference>
<evidence type="ECO:0000256" key="3">
    <source>
        <dbReference type="PROSITE-ProRule" id="PRU00339"/>
    </source>
</evidence>
<reference evidence="5 6" key="1">
    <citation type="journal article" date="2020" name="Nature">
        <title>Bacterial chemolithoautotrophy via manganese oxidation.</title>
        <authorList>
            <person name="Yu H."/>
            <person name="Leadbetter J.R."/>
        </authorList>
    </citation>
    <scope>NUCLEOTIDE SEQUENCE [LARGE SCALE GENOMIC DNA]</scope>
    <source>
        <strain evidence="5 6">Mn-1</strain>
    </source>
</reference>
<dbReference type="GO" id="GO:1901515">
    <property type="term" value="F:poly-beta-1,6-N-acetyl-D-glucosamine transmembrane transporter activity"/>
    <property type="evidence" value="ECO:0007669"/>
    <property type="project" value="InterPro"/>
</dbReference>
<organism evidence="5 6">
    <name type="scientific">Candidatus Manganitrophus noduliformans</name>
    <dbReference type="NCBI Taxonomy" id="2606439"/>
    <lineage>
        <taxon>Bacteria</taxon>
        <taxon>Pseudomonadati</taxon>
        <taxon>Nitrospirota</taxon>
        <taxon>Nitrospiria</taxon>
        <taxon>Candidatus Troglogloeales</taxon>
        <taxon>Candidatus Manganitrophaceae</taxon>
        <taxon>Candidatus Manganitrophus</taxon>
    </lineage>
</organism>
<dbReference type="NCBIfam" id="TIGR03939">
    <property type="entry name" value="PGA_TPR_OMP"/>
    <property type="match status" value="1"/>
</dbReference>
<dbReference type="Proteomes" id="UP000534783">
    <property type="component" value="Unassembled WGS sequence"/>
</dbReference>
<evidence type="ECO:0000259" key="4">
    <source>
        <dbReference type="Pfam" id="PF21197"/>
    </source>
</evidence>
<evidence type="ECO:0000313" key="6">
    <source>
        <dbReference type="Proteomes" id="UP000534783"/>
    </source>
</evidence>
<dbReference type="SMART" id="SM00028">
    <property type="entry name" value="TPR"/>
    <property type="match status" value="6"/>
</dbReference>
<evidence type="ECO:0000256" key="1">
    <source>
        <dbReference type="ARBA" id="ARBA00022737"/>
    </source>
</evidence>
<evidence type="ECO:0000313" key="5">
    <source>
        <dbReference type="EMBL" id="NKE71133.1"/>
    </source>
</evidence>
<dbReference type="PROSITE" id="PS50005">
    <property type="entry name" value="TPR"/>
    <property type="match status" value="2"/>
</dbReference>
<dbReference type="InterPro" id="IPR011990">
    <property type="entry name" value="TPR-like_helical_dom_sf"/>
</dbReference>
<dbReference type="Pfam" id="PF14559">
    <property type="entry name" value="TPR_19"/>
    <property type="match status" value="2"/>
</dbReference>
<feature type="repeat" description="TPR" evidence="3">
    <location>
        <begin position="184"/>
        <end position="217"/>
    </location>
</feature>
<dbReference type="PANTHER" id="PTHR45586:SF1">
    <property type="entry name" value="LIPOPOLYSACCHARIDE ASSEMBLY PROTEIN B"/>
    <property type="match status" value="1"/>
</dbReference>
<keyword evidence="1" id="KW-0677">Repeat</keyword>
<proteinExistence type="predicted"/>
<dbReference type="InterPro" id="IPR049003">
    <property type="entry name" value="PgaA_barrel"/>
</dbReference>
<feature type="repeat" description="TPR" evidence="3">
    <location>
        <begin position="331"/>
        <end position="364"/>
    </location>
</feature>
<dbReference type="InterPro" id="IPR019734">
    <property type="entry name" value="TPR_rpt"/>
</dbReference>
<dbReference type="EMBL" id="VTOW01000002">
    <property type="protein sequence ID" value="NKE71133.1"/>
    <property type="molecule type" value="Genomic_DNA"/>
</dbReference>
<dbReference type="PANTHER" id="PTHR45586">
    <property type="entry name" value="TPR REPEAT-CONTAINING PROTEIN PA4667"/>
    <property type="match status" value="1"/>
</dbReference>
<dbReference type="InterPro" id="IPR023870">
    <property type="entry name" value="PGA_export_porin_PgaA"/>
</dbReference>
<dbReference type="Gene3D" id="1.25.40.10">
    <property type="entry name" value="Tetratricopeptide repeat domain"/>
    <property type="match status" value="2"/>
</dbReference>
<accession>A0A7X6DQC1</accession>
<comment type="caution">
    <text evidence="5">The sequence shown here is derived from an EMBL/GenBank/DDBJ whole genome shotgun (WGS) entry which is preliminary data.</text>
</comment>
<feature type="domain" description="PgaA membrane beta barrel" evidence="4">
    <location>
        <begin position="515"/>
        <end position="807"/>
    </location>
</feature>
<dbReference type="InterPro" id="IPR051012">
    <property type="entry name" value="CellSynth/LPSAsmb/PSIAsmb"/>
</dbReference>
<sequence>MPLLIDLFSRIENTFAPAHRLPSRRWNVAWMMLLCLFGLIGPLEAADSPKVRYEKALQLARDGKHDAALPMLRQLAEEFPKEPFYLYDYMTVLSWAGRDQEVLSLRSRVDLAAAPPYLLETLGRSARNIRDYPLAIRFYEMATKKAPERVEGGLGLARAHLDNGAPQKAIPILQRLDEKHPKRVDILEALAEAYRLDQKNIEALAVYHRILHLDPEHREARRQRILIAAQLGAHDLAASLARENPALLSDEEFERIIGDQAAQSIRFQKADAAIPLLQEQLSRLEGRGQSSSPAYQRARFDLMAALRDRERMEEVIALYETLSAEGIEIPDYALRAAADAYIHEQDPEKARDIYMKILERNPDDFDAKLALFYAYFDTGEYSSALKLIDTVAAEEQDPSRKLRAESVAAMGYAWAGQLSKAQRRFELLLERQPNDPYLHSNLGYVFLWRGWPRRAEEEFHLSQSIEPEVLDAQIGEVGAERDLFEFRAAEEGIIGLETRYPDHRQVERLRRSWNIHNMRELRVAVSGRHNSGTQEGAKDLAVDLLLYSRPLDYNYRVFAHGLYSRSEFPEGDGLYRRYGAGLEYRARDIKVEGELSTGASPDTELGLSLRAAWMPNDFWTWGATLDTYSNDVPLRGRLNEEVKGWSVGLSAGYRFHESRSIGAGVQWLDFSDGNRRISYSLVGYQRLINRPTYKLDGRLGFYGSNNTLENASYYNPSSDLSAEIGLTNEWLVFRRYQRSFLHRLGGTVGTYLQRGFGSNGTWGVFYEHEWNLNDRLYLLYGVGRFRPVYDGVSETSIRWYVTLNWRF</sequence>
<dbReference type="AlphaFoldDB" id="A0A7X6DQC1"/>